<name>A0A448ZCU9_9STRA</name>
<feature type="compositionally biased region" description="Basic and acidic residues" evidence="1">
    <location>
        <begin position="15"/>
        <end position="27"/>
    </location>
</feature>
<dbReference type="GO" id="GO:0019005">
    <property type="term" value="C:SCF ubiquitin ligase complex"/>
    <property type="evidence" value="ECO:0007669"/>
    <property type="project" value="TreeGrafter"/>
</dbReference>
<feature type="region of interest" description="Disordered" evidence="1">
    <location>
        <begin position="1"/>
        <end position="70"/>
    </location>
</feature>
<feature type="compositionally biased region" description="Acidic residues" evidence="1">
    <location>
        <begin position="1"/>
        <end position="10"/>
    </location>
</feature>
<dbReference type="Proteomes" id="UP000291116">
    <property type="component" value="Unassembled WGS sequence"/>
</dbReference>
<dbReference type="SMART" id="SM00367">
    <property type="entry name" value="LRR_CC"/>
    <property type="match status" value="7"/>
</dbReference>
<organism evidence="3 4">
    <name type="scientific">Pseudo-nitzschia multistriata</name>
    <dbReference type="NCBI Taxonomy" id="183589"/>
    <lineage>
        <taxon>Eukaryota</taxon>
        <taxon>Sar</taxon>
        <taxon>Stramenopiles</taxon>
        <taxon>Ochrophyta</taxon>
        <taxon>Bacillariophyta</taxon>
        <taxon>Bacillariophyceae</taxon>
        <taxon>Bacillariophycidae</taxon>
        <taxon>Bacillariales</taxon>
        <taxon>Bacillariaceae</taxon>
        <taxon>Pseudo-nitzschia</taxon>
    </lineage>
</organism>
<protein>
    <recommendedName>
        <fullName evidence="2">F-box/LRR-repeat protein 15-like leucin rich repeat domain-containing protein</fullName>
    </recommendedName>
</protein>
<dbReference type="PANTHER" id="PTHR13318">
    <property type="entry name" value="PARTNER OF PAIRED, ISOFORM B-RELATED"/>
    <property type="match status" value="1"/>
</dbReference>
<evidence type="ECO:0000259" key="2">
    <source>
        <dbReference type="Pfam" id="PF25372"/>
    </source>
</evidence>
<dbReference type="Gene3D" id="3.80.10.10">
    <property type="entry name" value="Ribonuclease Inhibitor"/>
    <property type="match status" value="2"/>
</dbReference>
<accession>A0A448ZCU9</accession>
<dbReference type="InterPro" id="IPR057207">
    <property type="entry name" value="FBXL15_LRR"/>
</dbReference>
<dbReference type="PANTHER" id="PTHR13318:SF105">
    <property type="entry name" value="F-BOX_LRR-REPEAT PROTEIN 3"/>
    <property type="match status" value="1"/>
</dbReference>
<gene>
    <name evidence="3" type="ORF">PSNMU_V1.4_AUG-EV-PASAV3_0067060</name>
</gene>
<feature type="compositionally biased region" description="Basic and acidic residues" evidence="1">
    <location>
        <begin position="59"/>
        <end position="70"/>
    </location>
</feature>
<dbReference type="Pfam" id="PF25372">
    <property type="entry name" value="DUF7885"/>
    <property type="match status" value="1"/>
</dbReference>
<dbReference type="EMBL" id="CAACVS010000236">
    <property type="protein sequence ID" value="VEU39830.1"/>
    <property type="molecule type" value="Genomic_DNA"/>
</dbReference>
<keyword evidence="4" id="KW-1185">Reference proteome</keyword>
<dbReference type="AlphaFoldDB" id="A0A448ZCU9"/>
<reference evidence="3 4" key="1">
    <citation type="submission" date="2019-01" db="EMBL/GenBank/DDBJ databases">
        <authorList>
            <person name="Ferrante I. M."/>
        </authorList>
    </citation>
    <scope>NUCLEOTIDE SEQUENCE [LARGE SCALE GENOMIC DNA]</scope>
    <source>
        <strain evidence="3 4">B856</strain>
    </source>
</reference>
<feature type="domain" description="F-box/LRR-repeat protein 15-like leucin rich repeat" evidence="2">
    <location>
        <begin position="367"/>
        <end position="519"/>
    </location>
</feature>
<dbReference type="InterPro" id="IPR032675">
    <property type="entry name" value="LRR_dom_sf"/>
</dbReference>
<feature type="region of interest" description="Disordered" evidence="1">
    <location>
        <begin position="118"/>
        <end position="142"/>
    </location>
</feature>
<evidence type="ECO:0000313" key="4">
    <source>
        <dbReference type="Proteomes" id="UP000291116"/>
    </source>
</evidence>
<sequence>MTGGDADDDSFQARGDSDDNGRGTGDKGRKRSAGAPFGRCSGGGSDVRPRPSFRRKPAPAREEPRRLPSEIKLRILSASYGPCELHHGGGLGSGEAPVPSTRDCSSLVLGLLWAASETERGDGKQEQPQPQPQRQNNRHEKCHDTVRLSPTVDGKIQGFLRLLPGVDRREDTDAPGSRAASMNAIFGDPCPGKTKRLEVKYTVTEVFRSGGSGSPVPPRTEIHRASFAEHETVRLRRCLSAVHAEAGAVAEGGESGEPGAERLLGNGLAESAEGSWDTGSAPGPGRSMSWQLRSETVLPIVIPFLDLWERMQCRLICRCWKKIVQECGVSRSIDANNNAYPVASGRATPSASTSGGSTLTPKMLRELLAYSYSSLQSLFLSGFGDLEKEDLHSALPHLQNLRVLDVSHCPRLDDSTLKLLARSDVPSSASLRVLYLKGLRRITDAGLEAICASCVRLEVLDLSHLTNITDKGGTCIRNLVFLRALFLRDNWKLTNNSIDAITTSCSKLEQLTLWGCVRLHRLAFQGGTVGGSGGGPSSAGSATHHRLVILNLWGCHDLEDDTATVLSTIHNLDSLIVSECHRLTDRFVRAFVEGRSQRGHGTGRLRHLHLRYLKRITDASVGAIALGLRDLYSVDLSFCSRVTATGVYRLLHERRDSLAELRLASCRGLQIGRLGPDRGRTPGRRSGHHDHAGHWILNALRRRPHSTVDHPLCLLDARGCGGQPAANLPYPEDDPFVGGMAALGFSQAFPGCFSRPVLRG</sequence>
<dbReference type="OrthoDB" id="550575at2759"/>
<dbReference type="GO" id="GO:0031146">
    <property type="term" value="P:SCF-dependent proteasomal ubiquitin-dependent protein catabolic process"/>
    <property type="evidence" value="ECO:0007669"/>
    <property type="project" value="TreeGrafter"/>
</dbReference>
<evidence type="ECO:0000256" key="1">
    <source>
        <dbReference type="SAM" id="MobiDB-lite"/>
    </source>
</evidence>
<dbReference type="SUPFAM" id="SSF52047">
    <property type="entry name" value="RNI-like"/>
    <property type="match status" value="1"/>
</dbReference>
<proteinExistence type="predicted"/>
<dbReference type="InterPro" id="IPR006553">
    <property type="entry name" value="Leu-rich_rpt_Cys-con_subtyp"/>
</dbReference>
<evidence type="ECO:0000313" key="3">
    <source>
        <dbReference type="EMBL" id="VEU39830.1"/>
    </source>
</evidence>